<accession>A0A7S6WWV5</accession>
<dbReference type="InterPro" id="IPR050678">
    <property type="entry name" value="DNA_Partitioning_ATPase"/>
</dbReference>
<dbReference type="SUPFAM" id="SSF52540">
    <property type="entry name" value="P-loop containing nucleoside triphosphate hydrolases"/>
    <property type="match status" value="1"/>
</dbReference>
<dbReference type="CDD" id="cd02042">
    <property type="entry name" value="ParAB_family"/>
    <property type="match status" value="1"/>
</dbReference>
<protein>
    <submittedName>
        <fullName evidence="2">ParA family protein</fullName>
    </submittedName>
</protein>
<dbReference type="Proteomes" id="UP000516404">
    <property type="component" value="Plasmid p3"/>
</dbReference>
<keyword evidence="3" id="KW-1185">Reference proteome</keyword>
<evidence type="ECO:0000313" key="2">
    <source>
        <dbReference type="EMBL" id="QOW64787.1"/>
    </source>
</evidence>
<gene>
    <name evidence="2" type="ORF">IDM49_12130</name>
</gene>
<dbReference type="PANTHER" id="PTHR13696:SF96">
    <property type="entry name" value="COBQ_COBB_MIND_PARA NUCLEOTIDE BINDING DOMAIN-CONTAINING PROTEIN"/>
    <property type="match status" value="1"/>
</dbReference>
<dbReference type="KEGG" id="rter:IDM49_12130"/>
<dbReference type="InterPro" id="IPR002586">
    <property type="entry name" value="CobQ/CobB/MinD/ParA_Nub-bd_dom"/>
</dbReference>
<dbReference type="PIRSF" id="PIRSF009320">
    <property type="entry name" value="Nuc_binding_HP_1000"/>
    <property type="match status" value="1"/>
</dbReference>
<dbReference type="PANTHER" id="PTHR13696">
    <property type="entry name" value="P-LOOP CONTAINING NUCLEOSIDE TRIPHOSPHATE HYDROLASE"/>
    <property type="match status" value="1"/>
</dbReference>
<dbReference type="Pfam" id="PF01656">
    <property type="entry name" value="CbiA"/>
    <property type="match status" value="1"/>
</dbReference>
<dbReference type="InterPro" id="IPR027417">
    <property type="entry name" value="P-loop_NTPase"/>
</dbReference>
<keyword evidence="2" id="KW-0614">Plasmid</keyword>
<proteinExistence type="predicted"/>
<reference evidence="2 3" key="1">
    <citation type="submission" date="2020-09" db="EMBL/GenBank/DDBJ databases">
        <title>Investigation of environmental microbes.</title>
        <authorList>
            <person name="Ou Y."/>
            <person name="Kang Q."/>
        </authorList>
    </citation>
    <scope>NUCLEOTIDE SEQUENCE [LARGE SCALE GENOMIC DNA]</scope>
    <source>
        <strain evidence="2 3">KJZ-14</strain>
        <plasmid evidence="2 3">p3</plasmid>
    </source>
</reference>
<dbReference type="Gene3D" id="3.40.50.300">
    <property type="entry name" value="P-loop containing nucleotide triphosphate hydrolases"/>
    <property type="match status" value="1"/>
</dbReference>
<name>A0A7S6WWV5_9MICC</name>
<evidence type="ECO:0000259" key="1">
    <source>
        <dbReference type="Pfam" id="PF01656"/>
    </source>
</evidence>
<dbReference type="RefSeq" id="WP_193836803.1">
    <property type="nucleotide sequence ID" value="NZ_CP062962.1"/>
</dbReference>
<dbReference type="EMBL" id="CP062962">
    <property type="protein sequence ID" value="QOW64787.1"/>
    <property type="molecule type" value="Genomic_DNA"/>
</dbReference>
<sequence length="197" mass="21303">MTHYIGILNSKGGVGKTTTAIHLAQALVPQHSVELWDADPQGSATDWAYTTEEHGQPLPFPVASVNHREISRKTTEADFVLIDTPPGNSQVLDAAADRSTILIIPTKPASLDMTRVWATLDSIPATLPAIVLLTHANPRTISYQQAIEALDQAQIAVFDTPIKNLETIKNNANTYPKDLAGYEQVAAELLNLIGDES</sequence>
<organism evidence="2 3">
    <name type="scientific">Rothia terrae</name>
    <dbReference type="NCBI Taxonomy" id="396015"/>
    <lineage>
        <taxon>Bacteria</taxon>
        <taxon>Bacillati</taxon>
        <taxon>Actinomycetota</taxon>
        <taxon>Actinomycetes</taxon>
        <taxon>Micrococcales</taxon>
        <taxon>Micrococcaceae</taxon>
        <taxon>Rothia</taxon>
    </lineage>
</organism>
<dbReference type="GeneID" id="96624979"/>
<feature type="domain" description="CobQ/CobB/MinD/ParA nucleotide binding" evidence="1">
    <location>
        <begin position="6"/>
        <end position="168"/>
    </location>
</feature>
<geneLocation type="plasmid" evidence="2 3">
    <name>p3</name>
</geneLocation>
<evidence type="ECO:0000313" key="3">
    <source>
        <dbReference type="Proteomes" id="UP000516404"/>
    </source>
</evidence>
<dbReference type="AlphaFoldDB" id="A0A7S6WWV5"/>